<dbReference type="PANTHER" id="PTHR10093">
    <property type="entry name" value="IRON-SULFUR CLUSTER ASSEMBLY ENZYME NIFU HOMOLOG"/>
    <property type="match status" value="1"/>
</dbReference>
<sequence>MQLESMYQEIILDHYKNPHGRGLREPFEAEVHHVNPTCGDEVTLRLHIENNAAGDAVVSDLSYEGMGCSISQASISAMYDLVLGKSVTEALATGEDFMTLMQAKGDPTVAEKLEDSLEDAVAFAGVSKYPARIKCALMSWMALKDASARALATTTPGGTS</sequence>
<feature type="domain" description="NIF system FeS cluster assembly NifU N-terminal" evidence="1">
    <location>
        <begin position="6"/>
        <end position="135"/>
    </location>
</feature>
<protein>
    <submittedName>
        <fullName evidence="2">Nitrogen fixation protein NifU</fullName>
    </submittedName>
</protein>
<dbReference type="Proteomes" id="UP000199406">
    <property type="component" value="Unassembled WGS sequence"/>
</dbReference>
<dbReference type="GO" id="GO:0016226">
    <property type="term" value="P:iron-sulfur cluster assembly"/>
    <property type="evidence" value="ECO:0007669"/>
    <property type="project" value="InterPro"/>
</dbReference>
<evidence type="ECO:0000259" key="1">
    <source>
        <dbReference type="Pfam" id="PF01592"/>
    </source>
</evidence>
<dbReference type="CDD" id="cd06664">
    <property type="entry name" value="IscU_like"/>
    <property type="match status" value="1"/>
</dbReference>
<proteinExistence type="predicted"/>
<dbReference type="NCBIfam" id="TIGR01994">
    <property type="entry name" value="SUF_scaf_2"/>
    <property type="match status" value="1"/>
</dbReference>
<dbReference type="AlphaFoldDB" id="A0A1G7HMS7"/>
<dbReference type="STRING" id="1550231.SAMN05660662_0716"/>
<accession>A0A1G7HMS7</accession>
<evidence type="ECO:0000313" key="2">
    <source>
        <dbReference type="EMBL" id="SDF01703.1"/>
    </source>
</evidence>
<dbReference type="InterPro" id="IPR002871">
    <property type="entry name" value="NIF_FeS_clus_asmbl_NifU_N"/>
</dbReference>
<name>A0A1G7HMS7_9ACTN</name>
<dbReference type="Pfam" id="PF01592">
    <property type="entry name" value="NifU_N"/>
    <property type="match status" value="1"/>
</dbReference>
<reference evidence="3" key="1">
    <citation type="submission" date="2016-10" db="EMBL/GenBank/DDBJ databases">
        <authorList>
            <person name="Varghese N."/>
            <person name="Submissions S."/>
        </authorList>
    </citation>
    <scope>NUCLEOTIDE SEQUENCE [LARGE SCALE GENOMIC DNA]</scope>
    <source>
        <strain evidence="3">DSM 44268</strain>
    </source>
</reference>
<dbReference type="Gene3D" id="3.90.1010.10">
    <property type="match status" value="1"/>
</dbReference>
<evidence type="ECO:0000313" key="3">
    <source>
        <dbReference type="Proteomes" id="UP000199406"/>
    </source>
</evidence>
<keyword evidence="3" id="KW-1185">Reference proteome</keyword>
<dbReference type="SUPFAM" id="SSF82649">
    <property type="entry name" value="SufE/NifU"/>
    <property type="match status" value="1"/>
</dbReference>
<dbReference type="OrthoDB" id="9804157at2"/>
<organism evidence="2 3">
    <name type="scientific">Blastococcus aurantiacus</name>
    <dbReference type="NCBI Taxonomy" id="1550231"/>
    <lineage>
        <taxon>Bacteria</taxon>
        <taxon>Bacillati</taxon>
        <taxon>Actinomycetota</taxon>
        <taxon>Actinomycetes</taxon>
        <taxon>Geodermatophilales</taxon>
        <taxon>Geodermatophilaceae</taxon>
        <taxon>Blastococcus</taxon>
    </lineage>
</organism>
<dbReference type="GO" id="GO:0005506">
    <property type="term" value="F:iron ion binding"/>
    <property type="evidence" value="ECO:0007669"/>
    <property type="project" value="InterPro"/>
</dbReference>
<dbReference type="EMBL" id="FNBT01000001">
    <property type="protein sequence ID" value="SDF01703.1"/>
    <property type="molecule type" value="Genomic_DNA"/>
</dbReference>
<dbReference type="GO" id="GO:0051536">
    <property type="term" value="F:iron-sulfur cluster binding"/>
    <property type="evidence" value="ECO:0007669"/>
    <property type="project" value="InterPro"/>
</dbReference>
<gene>
    <name evidence="2" type="ORF">SAMN05660662_0716</name>
</gene>
<dbReference type="RefSeq" id="WP_091763706.1">
    <property type="nucleotide sequence ID" value="NZ_FNBT01000001.1"/>
</dbReference>